<comment type="caution">
    <text evidence="1">The sequence shown here is derived from an EMBL/GenBank/DDBJ whole genome shotgun (WGS) entry which is preliminary data.</text>
</comment>
<gene>
    <name evidence="2" type="ORF">HFQ381_LOCUS10517</name>
    <name evidence="3" type="ORF">QYT958_LOCUS5044</name>
    <name evidence="1" type="ORF">UJA718_LOCUS2627</name>
</gene>
<evidence type="ECO:0000313" key="1">
    <source>
        <dbReference type="EMBL" id="CAF4136809.1"/>
    </source>
</evidence>
<dbReference type="Proteomes" id="UP000663851">
    <property type="component" value="Unassembled WGS sequence"/>
</dbReference>
<organism evidence="1 4">
    <name type="scientific">Rotaria socialis</name>
    <dbReference type="NCBI Taxonomy" id="392032"/>
    <lineage>
        <taxon>Eukaryota</taxon>
        <taxon>Metazoa</taxon>
        <taxon>Spiralia</taxon>
        <taxon>Gnathifera</taxon>
        <taxon>Rotifera</taxon>
        <taxon>Eurotatoria</taxon>
        <taxon>Bdelloidea</taxon>
        <taxon>Philodinida</taxon>
        <taxon>Philodinidae</taxon>
        <taxon>Rotaria</taxon>
    </lineage>
</organism>
<evidence type="ECO:0000313" key="2">
    <source>
        <dbReference type="EMBL" id="CAF4252072.1"/>
    </source>
</evidence>
<proteinExistence type="predicted"/>
<dbReference type="AlphaFoldDB" id="A0A819X9F8"/>
<dbReference type="Proteomes" id="UP000663873">
    <property type="component" value="Unassembled WGS sequence"/>
</dbReference>
<accession>A0A819X9F8</accession>
<dbReference type="EMBL" id="CAJOBP010000182">
    <property type="protein sequence ID" value="CAF4136809.1"/>
    <property type="molecule type" value="Genomic_DNA"/>
</dbReference>
<protein>
    <submittedName>
        <fullName evidence="1">Uncharacterized protein</fullName>
    </submittedName>
</protein>
<evidence type="ECO:0000313" key="4">
    <source>
        <dbReference type="Proteomes" id="UP000663873"/>
    </source>
</evidence>
<dbReference type="EMBL" id="CAJOBR010000405">
    <property type="protein sequence ID" value="CAF4505507.1"/>
    <property type="molecule type" value="Genomic_DNA"/>
</dbReference>
<dbReference type="Proteomes" id="UP000663848">
    <property type="component" value="Unassembled WGS sequence"/>
</dbReference>
<reference evidence="1" key="1">
    <citation type="submission" date="2021-02" db="EMBL/GenBank/DDBJ databases">
        <authorList>
            <person name="Nowell W R."/>
        </authorList>
    </citation>
    <scope>NUCLEOTIDE SEQUENCE</scope>
</reference>
<sequence length="148" mass="17083">MISPVALELINIENNNLETLFLLWLDTSVNSTTENIDVQQSRRISINHLKVFEYIEQCKICIEFVSVHDQVVLIVSGHFGREIVPRIHSLWQLYSVYHFQFVHSQLLIDCLITMKSTAVVKGELIGTWKKEHEGNAAPLNIIHEFEPD</sequence>
<name>A0A819X9F8_9BILA</name>
<keyword evidence="4" id="KW-1185">Reference proteome</keyword>
<evidence type="ECO:0000313" key="3">
    <source>
        <dbReference type="EMBL" id="CAF4505507.1"/>
    </source>
</evidence>
<dbReference type="EMBL" id="CAJOBO010000583">
    <property type="protein sequence ID" value="CAF4252072.1"/>
    <property type="molecule type" value="Genomic_DNA"/>
</dbReference>